<comment type="caution">
    <text evidence="6">The sequence shown here is derived from an EMBL/GenBank/DDBJ whole genome shotgun (WGS) entry which is preliminary data.</text>
</comment>
<dbReference type="GO" id="GO:0016020">
    <property type="term" value="C:membrane"/>
    <property type="evidence" value="ECO:0007669"/>
    <property type="project" value="UniProtKB-SubCell"/>
</dbReference>
<feature type="transmembrane region" description="Helical" evidence="5">
    <location>
        <begin position="72"/>
        <end position="95"/>
    </location>
</feature>
<sequence length="134" mass="14634">MYDYTEILFLVGRVLFGGYFVMMGLNHFMKNGMLTGYARSKNVPMAKLAVMGSGLLLLAGGLGVLLGGYVQWAVAALALFLVPVSFKMHAFWAIPDPMARMGDQVNFMKNMALLGAALMLLTIPGPWPFSLFGY</sequence>
<evidence type="ECO:0000256" key="4">
    <source>
        <dbReference type="ARBA" id="ARBA00023136"/>
    </source>
</evidence>
<feature type="transmembrane region" description="Helical" evidence="5">
    <location>
        <begin position="6"/>
        <end position="25"/>
    </location>
</feature>
<reference evidence="6 7" key="1">
    <citation type="journal article" date="2016" name="Nat. Commun.">
        <title>Thousands of microbial genomes shed light on interconnected biogeochemical processes in an aquifer system.</title>
        <authorList>
            <person name="Anantharaman K."/>
            <person name="Brown C.T."/>
            <person name="Hug L.A."/>
            <person name="Sharon I."/>
            <person name="Castelle C.J."/>
            <person name="Probst A.J."/>
            <person name="Thomas B.C."/>
            <person name="Singh A."/>
            <person name="Wilkins M.J."/>
            <person name="Karaoz U."/>
            <person name="Brodie E.L."/>
            <person name="Williams K.H."/>
            <person name="Hubbard S.S."/>
            <person name="Banfield J.F."/>
        </authorList>
    </citation>
    <scope>NUCLEOTIDE SEQUENCE [LARGE SCALE GENOMIC DNA]</scope>
</reference>
<accession>A0A1G2C8I9</accession>
<evidence type="ECO:0000256" key="5">
    <source>
        <dbReference type="SAM" id="Phobius"/>
    </source>
</evidence>
<keyword evidence="4 5" id="KW-0472">Membrane</keyword>
<keyword evidence="2 5" id="KW-0812">Transmembrane</keyword>
<name>A0A1G2C8I9_9BACT</name>
<organism evidence="6 7">
    <name type="scientific">Candidatus Liptonbacteria bacterium GWC1_60_9</name>
    <dbReference type="NCBI Taxonomy" id="1798645"/>
    <lineage>
        <taxon>Bacteria</taxon>
        <taxon>Candidatus Liptoniibacteriota</taxon>
    </lineage>
</organism>
<evidence type="ECO:0000256" key="3">
    <source>
        <dbReference type="ARBA" id="ARBA00022989"/>
    </source>
</evidence>
<evidence type="ECO:0000313" key="6">
    <source>
        <dbReference type="EMBL" id="OGY97089.1"/>
    </source>
</evidence>
<protein>
    <submittedName>
        <fullName evidence="6">DoxX family protein</fullName>
    </submittedName>
</protein>
<feature type="transmembrane region" description="Helical" evidence="5">
    <location>
        <begin position="46"/>
        <end position="66"/>
    </location>
</feature>
<proteinExistence type="predicted"/>
<keyword evidence="3 5" id="KW-1133">Transmembrane helix</keyword>
<dbReference type="AlphaFoldDB" id="A0A1G2C8I9"/>
<dbReference type="EMBL" id="MHKV01000023">
    <property type="protein sequence ID" value="OGY97089.1"/>
    <property type="molecule type" value="Genomic_DNA"/>
</dbReference>
<evidence type="ECO:0000256" key="2">
    <source>
        <dbReference type="ARBA" id="ARBA00022692"/>
    </source>
</evidence>
<dbReference type="InterPro" id="IPR032808">
    <property type="entry name" value="DoxX"/>
</dbReference>
<dbReference type="Proteomes" id="UP000176349">
    <property type="component" value="Unassembled WGS sequence"/>
</dbReference>
<dbReference type="Pfam" id="PF07681">
    <property type="entry name" value="DoxX"/>
    <property type="match status" value="1"/>
</dbReference>
<gene>
    <name evidence="6" type="ORF">A2128_02430</name>
</gene>
<evidence type="ECO:0000313" key="7">
    <source>
        <dbReference type="Proteomes" id="UP000176349"/>
    </source>
</evidence>
<comment type="subcellular location">
    <subcellularLocation>
        <location evidence="1">Membrane</location>
        <topology evidence="1">Multi-pass membrane protein</topology>
    </subcellularLocation>
</comment>
<feature type="transmembrane region" description="Helical" evidence="5">
    <location>
        <begin position="107"/>
        <end position="127"/>
    </location>
</feature>
<evidence type="ECO:0000256" key="1">
    <source>
        <dbReference type="ARBA" id="ARBA00004141"/>
    </source>
</evidence>